<organism evidence="3 4">
    <name type="scientific">Littorina saxatilis</name>
    <dbReference type="NCBI Taxonomy" id="31220"/>
    <lineage>
        <taxon>Eukaryota</taxon>
        <taxon>Metazoa</taxon>
        <taxon>Spiralia</taxon>
        <taxon>Lophotrochozoa</taxon>
        <taxon>Mollusca</taxon>
        <taxon>Gastropoda</taxon>
        <taxon>Caenogastropoda</taxon>
        <taxon>Littorinimorpha</taxon>
        <taxon>Littorinoidea</taxon>
        <taxon>Littorinidae</taxon>
        <taxon>Littorina</taxon>
    </lineage>
</organism>
<keyword evidence="4" id="KW-1185">Reference proteome</keyword>
<name>A0AAN9BIX2_9CAEN</name>
<comment type="caution">
    <text evidence="3">The sequence shown here is derived from an EMBL/GenBank/DDBJ whole genome shotgun (WGS) entry which is preliminary data.</text>
</comment>
<dbReference type="Proteomes" id="UP001374579">
    <property type="component" value="Unassembled WGS sequence"/>
</dbReference>
<feature type="compositionally biased region" description="Basic and acidic residues" evidence="1">
    <location>
        <begin position="186"/>
        <end position="198"/>
    </location>
</feature>
<feature type="region of interest" description="Disordered" evidence="1">
    <location>
        <begin position="135"/>
        <end position="207"/>
    </location>
</feature>
<evidence type="ECO:0000256" key="1">
    <source>
        <dbReference type="SAM" id="MobiDB-lite"/>
    </source>
</evidence>
<gene>
    <name evidence="3" type="ORF">V1264_017283</name>
</gene>
<feature type="transmembrane region" description="Helical" evidence="2">
    <location>
        <begin position="56"/>
        <end position="78"/>
    </location>
</feature>
<keyword evidence="2" id="KW-1133">Transmembrane helix</keyword>
<dbReference type="EMBL" id="JBAMIC010000007">
    <property type="protein sequence ID" value="KAK7105974.1"/>
    <property type="molecule type" value="Genomic_DNA"/>
</dbReference>
<reference evidence="3 4" key="1">
    <citation type="submission" date="2024-02" db="EMBL/GenBank/DDBJ databases">
        <title>Chromosome-scale genome assembly of the rough periwinkle Littorina saxatilis.</title>
        <authorList>
            <person name="De Jode A."/>
            <person name="Faria R."/>
            <person name="Formenti G."/>
            <person name="Sims Y."/>
            <person name="Smith T.P."/>
            <person name="Tracey A."/>
            <person name="Wood J.M.D."/>
            <person name="Zagrodzka Z.B."/>
            <person name="Johannesson K."/>
            <person name="Butlin R.K."/>
            <person name="Leder E.H."/>
        </authorList>
    </citation>
    <scope>NUCLEOTIDE SEQUENCE [LARGE SCALE GENOMIC DNA]</scope>
    <source>
        <strain evidence="3">Snail1</strain>
        <tissue evidence="3">Muscle</tissue>
    </source>
</reference>
<evidence type="ECO:0000313" key="4">
    <source>
        <dbReference type="Proteomes" id="UP001374579"/>
    </source>
</evidence>
<protein>
    <submittedName>
        <fullName evidence="3">Uncharacterized protein</fullName>
    </submittedName>
</protein>
<evidence type="ECO:0000256" key="2">
    <source>
        <dbReference type="SAM" id="Phobius"/>
    </source>
</evidence>
<evidence type="ECO:0000313" key="3">
    <source>
        <dbReference type="EMBL" id="KAK7105974.1"/>
    </source>
</evidence>
<accession>A0AAN9BIX2</accession>
<dbReference type="AlphaFoldDB" id="A0AAN9BIX2"/>
<sequence>MPSSQLFEKRSIQIIFEEESTCCPAETPESTDNGSATTFTESSNNTVENQGVKTNLLLAVCVFLVIVIIVVVLLTLLCQIGKHFKVLSLPRMLRQQPNQNGRQGIGPGVSLYRGSNVSLMITNDIYQGVQATSGDATTRNYNRDQSVDTQNQSTEDEEGDYAVIDDLADTRRPGASGAHILYVSPEEVRRKKNEDRPPRCNVKVSVP</sequence>
<proteinExistence type="predicted"/>
<keyword evidence="2" id="KW-0812">Transmembrane</keyword>
<keyword evidence="2" id="KW-0472">Membrane</keyword>